<evidence type="ECO:0000313" key="2">
    <source>
        <dbReference type="Proteomes" id="UP000054217"/>
    </source>
</evidence>
<dbReference type="HOGENOM" id="CLU_2723221_0_0_1"/>
<reference evidence="1 2" key="1">
    <citation type="submission" date="2014-04" db="EMBL/GenBank/DDBJ databases">
        <authorList>
            <consortium name="DOE Joint Genome Institute"/>
            <person name="Kuo A."/>
            <person name="Kohler A."/>
            <person name="Costa M.D."/>
            <person name="Nagy L.G."/>
            <person name="Floudas D."/>
            <person name="Copeland A."/>
            <person name="Barry K.W."/>
            <person name="Cichocki N."/>
            <person name="Veneault-Fourrey C."/>
            <person name="LaButti K."/>
            <person name="Lindquist E.A."/>
            <person name="Lipzen A."/>
            <person name="Lundell T."/>
            <person name="Morin E."/>
            <person name="Murat C."/>
            <person name="Sun H."/>
            <person name="Tunlid A."/>
            <person name="Henrissat B."/>
            <person name="Grigoriev I.V."/>
            <person name="Hibbett D.S."/>
            <person name="Martin F."/>
            <person name="Nordberg H.P."/>
            <person name="Cantor M.N."/>
            <person name="Hua S.X."/>
        </authorList>
    </citation>
    <scope>NUCLEOTIDE SEQUENCE [LARGE SCALE GENOMIC DNA]</scope>
    <source>
        <strain evidence="1 2">Marx 270</strain>
    </source>
</reference>
<dbReference type="AlphaFoldDB" id="A0A0C3P710"/>
<organism evidence="1 2">
    <name type="scientific">Pisolithus tinctorius Marx 270</name>
    <dbReference type="NCBI Taxonomy" id="870435"/>
    <lineage>
        <taxon>Eukaryota</taxon>
        <taxon>Fungi</taxon>
        <taxon>Dikarya</taxon>
        <taxon>Basidiomycota</taxon>
        <taxon>Agaricomycotina</taxon>
        <taxon>Agaricomycetes</taxon>
        <taxon>Agaricomycetidae</taxon>
        <taxon>Boletales</taxon>
        <taxon>Sclerodermatineae</taxon>
        <taxon>Pisolithaceae</taxon>
        <taxon>Pisolithus</taxon>
    </lineage>
</organism>
<reference evidence="2" key="2">
    <citation type="submission" date="2015-01" db="EMBL/GenBank/DDBJ databases">
        <title>Evolutionary Origins and Diversification of the Mycorrhizal Mutualists.</title>
        <authorList>
            <consortium name="DOE Joint Genome Institute"/>
            <consortium name="Mycorrhizal Genomics Consortium"/>
            <person name="Kohler A."/>
            <person name="Kuo A."/>
            <person name="Nagy L.G."/>
            <person name="Floudas D."/>
            <person name="Copeland A."/>
            <person name="Barry K.W."/>
            <person name="Cichocki N."/>
            <person name="Veneault-Fourrey C."/>
            <person name="LaButti K."/>
            <person name="Lindquist E.A."/>
            <person name="Lipzen A."/>
            <person name="Lundell T."/>
            <person name="Morin E."/>
            <person name="Murat C."/>
            <person name="Riley R."/>
            <person name="Ohm R."/>
            <person name="Sun H."/>
            <person name="Tunlid A."/>
            <person name="Henrissat B."/>
            <person name="Grigoriev I.V."/>
            <person name="Hibbett D.S."/>
            <person name="Martin F."/>
        </authorList>
    </citation>
    <scope>NUCLEOTIDE SEQUENCE [LARGE SCALE GENOMIC DNA]</scope>
    <source>
        <strain evidence="2">Marx 270</strain>
    </source>
</reference>
<accession>A0A0C3P710</accession>
<dbReference type="EMBL" id="KN831976">
    <property type="protein sequence ID" value="KIO03361.1"/>
    <property type="molecule type" value="Genomic_DNA"/>
</dbReference>
<proteinExistence type="predicted"/>
<sequence>MTCQHLVSRRGLETVWHGLFQGLNLIICRYDLTALFPHFGWSSLFSQVLLEPLRECTPLVPAQLFNFELVNP</sequence>
<gene>
    <name evidence="1" type="ORF">M404DRAFT_618147</name>
</gene>
<name>A0A0C3P710_PISTI</name>
<evidence type="ECO:0000313" key="1">
    <source>
        <dbReference type="EMBL" id="KIO03361.1"/>
    </source>
</evidence>
<dbReference type="InParanoid" id="A0A0C3P710"/>
<keyword evidence="2" id="KW-1185">Reference proteome</keyword>
<protein>
    <submittedName>
        <fullName evidence="1">Uncharacterized protein</fullName>
    </submittedName>
</protein>
<dbReference type="Proteomes" id="UP000054217">
    <property type="component" value="Unassembled WGS sequence"/>
</dbReference>